<evidence type="ECO:0000256" key="1">
    <source>
        <dbReference type="SAM" id="MobiDB-lite"/>
    </source>
</evidence>
<organism evidence="4 5">
    <name type="scientific">Glutamicibacter protophormiae</name>
    <name type="common">Brevibacterium protophormiae</name>
    <dbReference type="NCBI Taxonomy" id="37930"/>
    <lineage>
        <taxon>Bacteria</taxon>
        <taxon>Bacillati</taxon>
        <taxon>Actinomycetota</taxon>
        <taxon>Actinomycetes</taxon>
        <taxon>Micrococcales</taxon>
        <taxon>Micrococcaceae</taxon>
        <taxon>Glutamicibacter</taxon>
    </lineage>
</organism>
<feature type="chain" id="PRO_5046817685" description="DUF6318 domain-containing protein" evidence="2">
    <location>
        <begin position="21"/>
        <end position="213"/>
    </location>
</feature>
<protein>
    <recommendedName>
        <fullName evidence="3">DUF6318 domain-containing protein</fullName>
    </recommendedName>
</protein>
<evidence type="ECO:0000259" key="3">
    <source>
        <dbReference type="Pfam" id="PF19843"/>
    </source>
</evidence>
<dbReference type="InterPro" id="IPR046281">
    <property type="entry name" value="DUF6318"/>
</dbReference>
<proteinExistence type="predicted"/>
<feature type="region of interest" description="Disordered" evidence="1">
    <location>
        <begin position="24"/>
        <end position="70"/>
    </location>
</feature>
<gene>
    <name evidence="4" type="ORF">JOF39_002810</name>
</gene>
<feature type="signal peptide" evidence="2">
    <location>
        <begin position="1"/>
        <end position="20"/>
    </location>
</feature>
<evidence type="ECO:0000256" key="2">
    <source>
        <dbReference type="SAM" id="SignalP"/>
    </source>
</evidence>
<keyword evidence="2" id="KW-0732">Signal</keyword>
<feature type="domain" description="DUF6318" evidence="3">
    <location>
        <begin position="60"/>
        <end position="186"/>
    </location>
</feature>
<dbReference type="PROSITE" id="PS51257">
    <property type="entry name" value="PROKAR_LIPOPROTEIN"/>
    <property type="match status" value="1"/>
</dbReference>
<reference evidence="4 5" key="1">
    <citation type="submission" date="2021-03" db="EMBL/GenBank/DDBJ databases">
        <title>Sequencing the genomes of 1000 actinobacteria strains.</title>
        <authorList>
            <person name="Klenk H.-P."/>
        </authorList>
    </citation>
    <scope>NUCLEOTIDE SEQUENCE [LARGE SCALE GENOMIC DNA]</scope>
    <source>
        <strain evidence="4 5">DSM 20168</strain>
    </source>
</reference>
<dbReference type="EMBL" id="JAGIOJ010000001">
    <property type="protein sequence ID" value="MBP2399729.1"/>
    <property type="molecule type" value="Genomic_DNA"/>
</dbReference>
<evidence type="ECO:0000313" key="4">
    <source>
        <dbReference type="EMBL" id="MBP2399729.1"/>
    </source>
</evidence>
<evidence type="ECO:0000313" key="5">
    <source>
        <dbReference type="Proteomes" id="UP001195422"/>
    </source>
</evidence>
<keyword evidence="5" id="KW-1185">Reference proteome</keyword>
<comment type="caution">
    <text evidence="4">The sequence shown here is derived from an EMBL/GenBank/DDBJ whole genome shotgun (WGS) entry which is preliminary data.</text>
</comment>
<accession>A0ABS4XT96</accession>
<dbReference type="Proteomes" id="UP001195422">
    <property type="component" value="Unassembled WGS sequence"/>
</dbReference>
<dbReference type="RefSeq" id="WP_188948310.1">
    <property type="nucleotide sequence ID" value="NZ_BMPH01000006.1"/>
</dbReference>
<name>A0ABS4XT96_GLUPR</name>
<sequence>MSARKIACVALLAAGSIALAACDSGSTAPPTQTPTQSQDNQGGSSAPSETSTAAPKATEKYEPATAAAPAKNVPIPTMPAVAKNNSDDGAKSFAEYYFSLINYSIETNDVSLIKKVTTRQCQVCGEDIIDPAGRAKQKNMWQVGGKHHFEVIDVYKTANNRTVVSLRYKVDESEFYIMKYKPEAKLESLPSTILALNLLYDKGWKVDSIVGES</sequence>
<feature type="compositionally biased region" description="Low complexity" evidence="1">
    <location>
        <begin position="24"/>
        <end position="56"/>
    </location>
</feature>
<dbReference type="Pfam" id="PF19843">
    <property type="entry name" value="DUF6318"/>
    <property type="match status" value="1"/>
</dbReference>